<evidence type="ECO:0000256" key="2">
    <source>
        <dbReference type="ARBA" id="ARBA00023008"/>
    </source>
</evidence>
<dbReference type="InterPro" id="IPR013766">
    <property type="entry name" value="Thioredoxin_domain"/>
</dbReference>
<dbReference type="AlphaFoldDB" id="A0A1H0T928"/>
<keyword evidence="5" id="KW-0732">Signal</keyword>
<feature type="binding site" evidence="3">
    <location>
        <position position="168"/>
    </location>
    <ligand>
        <name>Cu cation</name>
        <dbReference type="ChEBI" id="CHEBI:23378"/>
    </ligand>
</feature>
<dbReference type="FunFam" id="3.40.30.10:FF:000013">
    <property type="entry name" value="Blast:Protein SCO1 homolog, mitochondrial"/>
    <property type="match status" value="1"/>
</dbReference>
<dbReference type="RefSeq" id="WP_092834927.1">
    <property type="nucleotide sequence ID" value="NZ_CP028290.1"/>
</dbReference>
<feature type="domain" description="Thioredoxin" evidence="6">
    <location>
        <begin position="41"/>
        <end position="207"/>
    </location>
</feature>
<evidence type="ECO:0000256" key="1">
    <source>
        <dbReference type="ARBA" id="ARBA00010996"/>
    </source>
</evidence>
<evidence type="ECO:0000256" key="4">
    <source>
        <dbReference type="PIRSR" id="PIRSR603782-2"/>
    </source>
</evidence>
<dbReference type="PANTHER" id="PTHR12151">
    <property type="entry name" value="ELECTRON TRANSPORT PROTIN SCO1/SENC FAMILY MEMBER"/>
    <property type="match status" value="1"/>
</dbReference>
<dbReference type="PANTHER" id="PTHR12151:SF25">
    <property type="entry name" value="LINALOOL DEHYDRATASE_ISOMERASE DOMAIN-CONTAINING PROTEIN"/>
    <property type="match status" value="1"/>
</dbReference>
<feature type="binding site" evidence="3">
    <location>
        <position position="79"/>
    </location>
    <ligand>
        <name>Cu cation</name>
        <dbReference type="ChEBI" id="CHEBI:23378"/>
    </ligand>
</feature>
<dbReference type="OrthoDB" id="9790194at2"/>
<evidence type="ECO:0000313" key="7">
    <source>
        <dbReference type="EMBL" id="SDP50098.1"/>
    </source>
</evidence>
<keyword evidence="8" id="KW-1185">Reference proteome</keyword>
<evidence type="ECO:0000313" key="8">
    <source>
        <dbReference type="Proteomes" id="UP000199317"/>
    </source>
</evidence>
<dbReference type="InterPro" id="IPR003782">
    <property type="entry name" value="SCO1/SenC"/>
</dbReference>
<dbReference type="PROSITE" id="PS51352">
    <property type="entry name" value="THIOREDOXIN_2"/>
    <property type="match status" value="1"/>
</dbReference>
<evidence type="ECO:0000256" key="3">
    <source>
        <dbReference type="PIRSR" id="PIRSR603782-1"/>
    </source>
</evidence>
<dbReference type="SUPFAM" id="SSF52833">
    <property type="entry name" value="Thioredoxin-like"/>
    <property type="match status" value="1"/>
</dbReference>
<dbReference type="GO" id="GO:0046872">
    <property type="term" value="F:metal ion binding"/>
    <property type="evidence" value="ECO:0007669"/>
    <property type="project" value="UniProtKB-KW"/>
</dbReference>
<feature type="chain" id="PRO_5011444516" evidence="5">
    <location>
        <begin position="27"/>
        <end position="207"/>
    </location>
</feature>
<keyword evidence="3" id="KW-0479">Metal-binding</keyword>
<keyword evidence="2 3" id="KW-0186">Copper</keyword>
<feature type="signal peptide" evidence="5">
    <location>
        <begin position="1"/>
        <end position="26"/>
    </location>
</feature>
<sequence>MPMHKRTLLRSAAACALFAGAAGLLAGCSREQAPSFQGVDITGAEYARDLPLTDHNGQLRRLKDFAGKVVVVFFGYTQCPDVCPTSMAELAEVKRSLGADGDRLQGLFVTVDPERDTPEVLKAYMTNFDPSFLALRGTPEQLAAVAKDFKIYYKKVPGQTPTSYTMDHSAGSYIYDPAGRLRVYHRYGSGAQALASDVKALLQAPAA</sequence>
<protein>
    <submittedName>
        <fullName evidence="7">Protein SCO1/2</fullName>
    </submittedName>
</protein>
<organism evidence="7 8">
    <name type="scientific">Paracidovorax cattleyae</name>
    <dbReference type="NCBI Taxonomy" id="80868"/>
    <lineage>
        <taxon>Bacteria</taxon>
        <taxon>Pseudomonadati</taxon>
        <taxon>Pseudomonadota</taxon>
        <taxon>Betaproteobacteria</taxon>
        <taxon>Burkholderiales</taxon>
        <taxon>Comamonadaceae</taxon>
        <taxon>Paracidovorax</taxon>
    </lineage>
</organism>
<feature type="disulfide bond" description="Redox-active" evidence="4">
    <location>
        <begin position="79"/>
        <end position="83"/>
    </location>
</feature>
<evidence type="ECO:0000256" key="5">
    <source>
        <dbReference type="SAM" id="SignalP"/>
    </source>
</evidence>
<gene>
    <name evidence="7" type="ORF">SAMN04489708_11466</name>
</gene>
<reference evidence="8" key="1">
    <citation type="submission" date="2016-10" db="EMBL/GenBank/DDBJ databases">
        <authorList>
            <person name="Varghese N."/>
            <person name="Submissions S."/>
        </authorList>
    </citation>
    <scope>NUCLEOTIDE SEQUENCE [LARGE SCALE GENOMIC DNA]</scope>
    <source>
        <strain evidence="8">DSM 17101</strain>
    </source>
</reference>
<dbReference type="CDD" id="cd02968">
    <property type="entry name" value="SCO"/>
    <property type="match status" value="1"/>
</dbReference>
<feature type="binding site" evidence="3">
    <location>
        <position position="83"/>
    </location>
    <ligand>
        <name>Cu cation</name>
        <dbReference type="ChEBI" id="CHEBI:23378"/>
    </ligand>
</feature>
<dbReference type="Pfam" id="PF02630">
    <property type="entry name" value="SCO1-SenC"/>
    <property type="match status" value="1"/>
</dbReference>
<evidence type="ECO:0000259" key="6">
    <source>
        <dbReference type="PROSITE" id="PS51352"/>
    </source>
</evidence>
<dbReference type="EMBL" id="FNJL01000014">
    <property type="protein sequence ID" value="SDP50098.1"/>
    <property type="molecule type" value="Genomic_DNA"/>
</dbReference>
<accession>A0A1H0T928</accession>
<dbReference type="InterPro" id="IPR036249">
    <property type="entry name" value="Thioredoxin-like_sf"/>
</dbReference>
<name>A0A1H0T928_9BURK</name>
<proteinExistence type="inferred from homology"/>
<comment type="similarity">
    <text evidence="1">Belongs to the SCO1/2 family.</text>
</comment>
<dbReference type="Gene3D" id="3.40.30.10">
    <property type="entry name" value="Glutaredoxin"/>
    <property type="match status" value="1"/>
</dbReference>
<keyword evidence="4" id="KW-1015">Disulfide bond</keyword>
<dbReference type="PROSITE" id="PS51257">
    <property type="entry name" value="PROKAR_LIPOPROTEIN"/>
    <property type="match status" value="1"/>
</dbReference>
<dbReference type="Proteomes" id="UP000199317">
    <property type="component" value="Unassembled WGS sequence"/>
</dbReference>